<proteinExistence type="predicted"/>
<organism evidence="1 2">
    <name type="scientific">Xaviernesmea rhizosphaerae</name>
    <dbReference type="NCBI Taxonomy" id="1672749"/>
    <lineage>
        <taxon>Bacteria</taxon>
        <taxon>Pseudomonadati</taxon>
        <taxon>Pseudomonadota</taxon>
        <taxon>Alphaproteobacteria</taxon>
        <taxon>Hyphomicrobiales</taxon>
        <taxon>Rhizobiaceae</taxon>
        <taxon>Rhizobium/Agrobacterium group</taxon>
        <taxon>Xaviernesmea</taxon>
    </lineage>
</organism>
<gene>
    <name evidence="1" type="ORF">BJF92_16400</name>
</gene>
<comment type="caution">
    <text evidence="1">The sequence shown here is derived from an EMBL/GenBank/DDBJ whole genome shotgun (WGS) entry which is preliminary data.</text>
</comment>
<dbReference type="OrthoDB" id="8447058at2"/>
<reference evidence="1 2" key="1">
    <citation type="submission" date="2016-09" db="EMBL/GenBank/DDBJ databases">
        <title>Rhizobium sp. nov., a novel species isolated from the rice rhizosphere.</title>
        <authorList>
            <person name="Zhao J."/>
            <person name="Zhang X."/>
        </authorList>
    </citation>
    <scope>NUCLEOTIDE SEQUENCE [LARGE SCALE GENOMIC DNA]</scope>
    <source>
        <strain evidence="1 2">MH17</strain>
    </source>
</reference>
<protein>
    <submittedName>
        <fullName evidence="1">Uncharacterized protein</fullName>
    </submittedName>
</protein>
<name>A0A1Q9APY3_9HYPH</name>
<evidence type="ECO:0000313" key="2">
    <source>
        <dbReference type="Proteomes" id="UP000186143"/>
    </source>
</evidence>
<dbReference type="Proteomes" id="UP000186143">
    <property type="component" value="Unassembled WGS sequence"/>
</dbReference>
<sequence>MARFVLQQPLSLHQPFSGDVTQTINPWTWVFSPQNVQIGLFNIDLGPSGDPQVEAEVLRDVASYGRQIGRCQDVLAILLDRLEAVETLQGADRDAAEDFRSLLREIGKVKKRKGKR</sequence>
<evidence type="ECO:0000313" key="1">
    <source>
        <dbReference type="EMBL" id="OLP57375.1"/>
    </source>
</evidence>
<dbReference type="RefSeq" id="WP_075633112.1">
    <property type="nucleotide sequence ID" value="NZ_MKIO01000018.1"/>
</dbReference>
<dbReference type="EMBL" id="MKIO01000018">
    <property type="protein sequence ID" value="OLP57375.1"/>
    <property type="molecule type" value="Genomic_DNA"/>
</dbReference>
<dbReference type="AlphaFoldDB" id="A0A1Q9APY3"/>
<accession>A0A1Q9APY3</accession>